<feature type="domain" description="Putative regulatory protein FmdB zinc ribbon" evidence="1">
    <location>
        <begin position="1"/>
        <end position="43"/>
    </location>
</feature>
<organism evidence="2 3">
    <name type="scientific">Desulfosarcina widdelii</name>
    <dbReference type="NCBI Taxonomy" id="947919"/>
    <lineage>
        <taxon>Bacteria</taxon>
        <taxon>Pseudomonadati</taxon>
        <taxon>Thermodesulfobacteriota</taxon>
        <taxon>Desulfobacteria</taxon>
        <taxon>Desulfobacterales</taxon>
        <taxon>Desulfosarcinaceae</taxon>
        <taxon>Desulfosarcina</taxon>
    </lineage>
</organism>
<dbReference type="EMBL" id="AP021875">
    <property type="protein sequence ID" value="BBO77030.1"/>
    <property type="molecule type" value="Genomic_DNA"/>
</dbReference>
<gene>
    <name evidence="2" type="ORF">DSCW_44470</name>
</gene>
<evidence type="ECO:0000313" key="3">
    <source>
        <dbReference type="Proteomes" id="UP000427769"/>
    </source>
</evidence>
<proteinExistence type="predicted"/>
<dbReference type="KEGG" id="dwd:DSCW_44470"/>
<evidence type="ECO:0000259" key="1">
    <source>
        <dbReference type="SMART" id="SM00834"/>
    </source>
</evidence>
<reference evidence="2 3" key="1">
    <citation type="submission" date="2019-11" db="EMBL/GenBank/DDBJ databases">
        <title>Comparative genomics of hydrocarbon-degrading Desulfosarcina strains.</title>
        <authorList>
            <person name="Watanabe M."/>
            <person name="Kojima H."/>
            <person name="Fukui M."/>
        </authorList>
    </citation>
    <scope>NUCLEOTIDE SEQUENCE [LARGE SCALE GENOMIC DNA]</scope>
    <source>
        <strain evidence="2 3">PP31</strain>
    </source>
</reference>
<dbReference type="OrthoDB" id="9813321at2"/>
<dbReference type="Proteomes" id="UP000427769">
    <property type="component" value="Chromosome"/>
</dbReference>
<accession>A0A5K7Z8D9</accession>
<keyword evidence="3" id="KW-1185">Reference proteome</keyword>
<dbReference type="RefSeq" id="WP_155305820.1">
    <property type="nucleotide sequence ID" value="NZ_AP021875.1"/>
</dbReference>
<sequence>MPIYEFKCQDCDEYMEILVMNKQDEVEMVCSKCGSGNLERILSSTNHAIAGGGAGKPAQSGVSSQTRTCSSGSCTTYTIPGPA</sequence>
<dbReference type="InterPro" id="IPR013429">
    <property type="entry name" value="Regulatory_FmdB_Zinc_ribbon"/>
</dbReference>
<name>A0A5K7Z8D9_9BACT</name>
<protein>
    <submittedName>
        <fullName evidence="2">FmdB family transcriptional regulator</fullName>
    </submittedName>
</protein>
<dbReference type="Pfam" id="PF09723">
    <property type="entry name" value="Zn_ribbon_8"/>
    <property type="match status" value="1"/>
</dbReference>
<evidence type="ECO:0000313" key="2">
    <source>
        <dbReference type="EMBL" id="BBO77030.1"/>
    </source>
</evidence>
<dbReference type="AlphaFoldDB" id="A0A5K7Z8D9"/>
<dbReference type="SMART" id="SM00834">
    <property type="entry name" value="CxxC_CXXC_SSSS"/>
    <property type="match status" value="1"/>
</dbReference>
<dbReference type="NCBIfam" id="TIGR02605">
    <property type="entry name" value="CxxC_CxxC_SSSS"/>
    <property type="match status" value="1"/>
</dbReference>